<reference evidence="1 2" key="1">
    <citation type="submission" date="2007-04" db="EMBL/GenBank/DDBJ databases">
        <title>Complete sequence of Pyrobaculum arsenaticum DSM 13514.</title>
        <authorList>
            <consortium name="US DOE Joint Genome Institute"/>
            <person name="Copeland A."/>
            <person name="Lucas S."/>
            <person name="Lapidus A."/>
            <person name="Barry K."/>
            <person name="Glavina del Rio T."/>
            <person name="Dalin E."/>
            <person name="Tice H."/>
            <person name="Pitluck S."/>
            <person name="Chain P."/>
            <person name="Malfatti S."/>
            <person name="Shin M."/>
            <person name="Vergez L."/>
            <person name="Schmutz J."/>
            <person name="Larimer F."/>
            <person name="Land M."/>
            <person name="Hauser L."/>
            <person name="Kyrpides N."/>
            <person name="Mikhailova N."/>
            <person name="Cozen A.E."/>
            <person name="Fitz-Gibbon S.T."/>
            <person name="House C.H."/>
            <person name="Saltikov C."/>
            <person name="Lowe T.M."/>
            <person name="Richardson P."/>
        </authorList>
    </citation>
    <scope>NUCLEOTIDE SEQUENCE [LARGE SCALE GENOMIC DNA]</scope>
    <source>
        <strain evidence="2">ATCC 700994 / DSM 13514 / JCM 11321 / PZ6</strain>
    </source>
</reference>
<proteinExistence type="predicted"/>
<dbReference type="EMBL" id="CP000660">
    <property type="protein sequence ID" value="ABP50065.1"/>
    <property type="molecule type" value="Genomic_DNA"/>
</dbReference>
<sequence>MLMPTPPRRTCCCAGAAHAPESSCKCKEEGFTNSYTVVKTFDITVARPITASLTNFFGAATVPIEVIAEHTYANWGNNGGVSGYGYSVKIRT</sequence>
<name>A4WI48_PYRAR</name>
<gene>
    <name evidence="1" type="ordered locus">Pars_0467</name>
</gene>
<dbReference type="HOGENOM" id="CLU_2406467_0_0_2"/>
<dbReference type="Proteomes" id="UP000001567">
    <property type="component" value="Chromosome"/>
</dbReference>
<organism evidence="1 2">
    <name type="scientific">Pyrobaculum arsenaticum (strain DSM 13514 / JCM 11321 / PZ6)</name>
    <dbReference type="NCBI Taxonomy" id="340102"/>
    <lineage>
        <taxon>Archaea</taxon>
        <taxon>Thermoproteota</taxon>
        <taxon>Thermoprotei</taxon>
        <taxon>Thermoproteales</taxon>
        <taxon>Thermoproteaceae</taxon>
        <taxon>Pyrobaculum</taxon>
    </lineage>
</organism>
<dbReference type="AlphaFoldDB" id="A4WI48"/>
<evidence type="ECO:0000313" key="2">
    <source>
        <dbReference type="Proteomes" id="UP000001567"/>
    </source>
</evidence>
<dbReference type="KEGG" id="pas:Pars_0467"/>
<evidence type="ECO:0000313" key="1">
    <source>
        <dbReference type="EMBL" id="ABP50065.1"/>
    </source>
</evidence>
<accession>A4WI48</accession>
<protein>
    <submittedName>
        <fullName evidence="1">Uncharacterized protein</fullName>
    </submittedName>
</protein>
<dbReference type="STRING" id="340102.Pars_0467"/>